<dbReference type="Proteomes" id="UP000318242">
    <property type="component" value="Unassembled WGS sequence"/>
</dbReference>
<dbReference type="InterPro" id="IPR011990">
    <property type="entry name" value="TPR-like_helical_dom_sf"/>
</dbReference>
<evidence type="ECO:0000313" key="2">
    <source>
        <dbReference type="EMBL" id="GEA61495.1"/>
    </source>
</evidence>
<feature type="signal peptide" evidence="1">
    <location>
        <begin position="1"/>
        <end position="22"/>
    </location>
</feature>
<dbReference type="RefSeq" id="WP_141271862.1">
    <property type="nucleotide sequence ID" value="NZ_BJLH01000012.1"/>
</dbReference>
<keyword evidence="1" id="KW-0732">Signal</keyword>
<organism evidence="2 3">
    <name type="scientific">Vibrio comitans NBRC 102076</name>
    <dbReference type="NCBI Taxonomy" id="1219078"/>
    <lineage>
        <taxon>Bacteria</taxon>
        <taxon>Pseudomonadati</taxon>
        <taxon>Pseudomonadota</taxon>
        <taxon>Gammaproteobacteria</taxon>
        <taxon>Vibrionales</taxon>
        <taxon>Vibrionaceae</taxon>
        <taxon>Vibrio</taxon>
    </lineage>
</organism>
<comment type="caution">
    <text evidence="2">The sequence shown here is derived from an EMBL/GenBank/DDBJ whole genome shotgun (WGS) entry which is preliminary data.</text>
</comment>
<evidence type="ECO:0000256" key="1">
    <source>
        <dbReference type="SAM" id="SignalP"/>
    </source>
</evidence>
<sequence>MMNRPFITLVLTAILFGSNVNAQELSRSTASRVHQAYELQSQGDDAKAIEVLEGVDSSRAFDTSYVQRMLGILYWQEAESAKAERALSHSVELKGLPAEQHIETQRMLADIQLSNGKMRQALDNYHQVIAQNKNLKSLQPETVQQIWLRIGQANYQMESWTSVLNASKSYYSAGGKTTTSVLNLRLGAELSLKQWNNALKTTLVLRGLEPETERWWTQTLNLYLRVGNYQQALSTLKQYERAGFELTKDQFRMMAQLYSKQGVPEKSAQIFHDLNKGDTAKAKDLAVEAQYWQQAREWNESLNAWARASSKDSDYRWSYIQLLMQNKQYTTAVSQLSKVEESSRRELTRVEAYYRLGNREQALKHAQKANQIKSDRAALNWIRYLNQPQ</sequence>
<feature type="chain" id="PRO_5021319576" evidence="1">
    <location>
        <begin position="23"/>
        <end position="389"/>
    </location>
</feature>
<dbReference type="SUPFAM" id="SSF48452">
    <property type="entry name" value="TPR-like"/>
    <property type="match status" value="2"/>
</dbReference>
<reference evidence="2 3" key="1">
    <citation type="submission" date="2019-06" db="EMBL/GenBank/DDBJ databases">
        <title>Whole genome shotgun sequence of Vibrio comitans NBRC 102076.</title>
        <authorList>
            <person name="Hosoyama A."/>
            <person name="Uohara A."/>
            <person name="Ohji S."/>
            <person name="Ichikawa N."/>
        </authorList>
    </citation>
    <scope>NUCLEOTIDE SEQUENCE [LARGE SCALE GENOMIC DNA]</scope>
    <source>
        <strain evidence="2 3">NBRC 102076</strain>
    </source>
</reference>
<proteinExistence type="predicted"/>
<keyword evidence="3" id="KW-1185">Reference proteome</keyword>
<protein>
    <submittedName>
        <fullName evidence="2">Uncharacterized protein</fullName>
    </submittedName>
</protein>
<name>A0A4Y3IR07_9VIBR</name>
<dbReference type="OrthoDB" id="5592888at2"/>
<gene>
    <name evidence="2" type="ORF">VCO01S_26880</name>
</gene>
<dbReference type="Gene3D" id="1.25.40.10">
    <property type="entry name" value="Tetratricopeptide repeat domain"/>
    <property type="match status" value="2"/>
</dbReference>
<dbReference type="AlphaFoldDB" id="A0A4Y3IR07"/>
<dbReference type="EMBL" id="BJLH01000012">
    <property type="protein sequence ID" value="GEA61495.1"/>
    <property type="molecule type" value="Genomic_DNA"/>
</dbReference>
<evidence type="ECO:0000313" key="3">
    <source>
        <dbReference type="Proteomes" id="UP000318242"/>
    </source>
</evidence>
<accession>A0A4Y3IR07</accession>